<protein>
    <submittedName>
        <fullName evidence="1">Uncharacterized protein</fullName>
    </submittedName>
</protein>
<proteinExistence type="predicted"/>
<accession>A0ACB8E4I1</accession>
<dbReference type="EMBL" id="CM037630">
    <property type="protein sequence ID" value="KAH7987285.1"/>
    <property type="molecule type" value="Genomic_DNA"/>
</dbReference>
<reference evidence="1" key="1">
    <citation type="submission" date="2021-08" db="EMBL/GenBank/DDBJ databases">
        <title>The first chromosome-level gecko genome reveals the dynamic sex chromosomes of Neotropical dwarf geckos (Sphaerodactylidae: Sphaerodactylus).</title>
        <authorList>
            <person name="Pinto B.J."/>
            <person name="Keating S.E."/>
            <person name="Gamble T."/>
        </authorList>
    </citation>
    <scope>NUCLEOTIDE SEQUENCE</scope>
    <source>
        <strain evidence="1">TG3544</strain>
    </source>
</reference>
<dbReference type="Proteomes" id="UP000827872">
    <property type="component" value="Linkage Group LG17"/>
</dbReference>
<evidence type="ECO:0000313" key="2">
    <source>
        <dbReference type="Proteomes" id="UP000827872"/>
    </source>
</evidence>
<gene>
    <name evidence="1" type="ORF">K3G42_003132</name>
</gene>
<name>A0ACB8E4I1_9SAUR</name>
<evidence type="ECO:0000313" key="1">
    <source>
        <dbReference type="EMBL" id="KAH7987285.1"/>
    </source>
</evidence>
<comment type="caution">
    <text evidence="1">The sequence shown here is derived from an EMBL/GenBank/DDBJ whole genome shotgun (WGS) entry which is preliminary data.</text>
</comment>
<sequence>MAAALPVLLLPLRAPPGPLARARLSRRHQALALDAAEGRELRWEEGGRRRPALLAVPGCRDFVWENSEDRDPVADSLKLLTLSHSRELSVYEVSPKVQKCKATLVRSCTEDRLKRLIEQKNISVPPISSLKVLSFENGRALLMLNSSIVVCLAFPGGQQEAEELEDCFFLDLSPQVLERIVDTSFCRGVVVLLDESGWIYVFDAVDGTYLAYVDVALYQAEEQDEKNPALLSPLESLNLSHDLSVAVITSCSGYAAAIDLDLYFREYPAHLLCKRNFDDLFVEQLKEMDEEDLRSSDYSMTLVNRAFQTDRSWKAHLISLNETAKRVYSPNLVADVHLPWYQYCLHPEHHDCKIHKASDSALLQDVTYVFSNARKKDHKSTKERERRWRPIHLGGSEDCVKIECKSVTGFSALFAVSHESEGLTLVLWDLETQDIVRSHMGKNALFVECGQEEQSCLIFSDLGLSLVLFGLTQEEFLNRLIIHGRAGTVDSLCRLNGWGRCSIPIHALEAGLENRQLDTVDFFLKNKENLFSLSSACSLQDQTSKITSDFYLKSVEELKPALDLLCLAIQENDLEAQSKHFSEQLLSLALSFLNKHLCEIFVHIEELDENLDGCVHILTSYITKLRAFMIKFPHKQSSVLSTPCNPEEDIPQVQQRQAWEQCSPEEVIASAVLNNKLPEAQAFFRMTGNPAQKLEELTQIGLDLVYSSLQKGDVKEASKLLTNMGFDVMKQLHKICFYTSDQPVRDFLVKVLQEERYFSEAEKKTIDFVDQVEKAYSGASQGNAENSQARSWGKEKDPSVHRPALDVLLNCDRDRVHNREHRVMLSWAQPWDQITREVVLLPTRSPEELKSCNSEVLWMHLSSWHDWSSISSWIADPRSQGGSADWPALAPEALDRSTSCSRYMRNEILDRLARKKGFAPAELEDFKRLLQRLALAGGVMQDPPPVSGYSSPGGFDFHACFILYCLDRGLNHLLYTYLDYYRLFSSNCPILSDQALHEAHPWFEFLVRCRDIARSRGDAEMIFQASLANAQILIPSDQASVSTMLLEGRTLLALATTMYAPGGIDQILQNGSGGESPAQKVDAQLFRVALAPYPKLKAALFSPPASHGSLPSDVSLYHLVQALVPFDPAKLFGWQPTNSLALPDVGSDLPHFSCPSLINKYAVIERLDFCYYLRHERPSFAFGTFLVQQLAKSKTPKQLVQQAGHEAYALALSLFHIPSVAAACVCFLELLGLESLKLRVDVKVANVILSFMSRREEPEHNSIRESLVEKLAELAKGEKTAAEELLVCLEEAVWDKIEHQNIKKTSSSARKQWAFVVQFCRLHSLKLDTSYLKECARSDEWLPFLIEAQMYDYPPAEVLAILPDFTLPLQDHLRLAFESLPAPLPQVGGQVSPPRLPRQEQQPGRSWGDLFHVLLQCQHQPCPWRYLLGESLQHCAPVLCVLAACFQQEANILHCLCVWIITSLDSSTVGEVVDNTEGSVETHEWDLQDLATLWQVLLRRQKVRTLLTGFRLFLKDSPLLTTLEVYELCLDYKNYPKAQTKLLELQASLSKLEATDEELPPVLPAWWLKEQVSFLLELMLQQCRTQYELRRLLQIFADTDTVLPRGPDMKKLSGLCWILKDSSISISRALLSSYTPENFSNECARILEQLQERSWFSVAQAVAEMAGLPVDHIVVQEMLQKLNLLKEAGHWPQKQARAEFWKSCHENFARSAVSNRTAFSFFSAQADAVSEPSDTERMSAVQERRLLLTLAGHWLASSDPVPLNELEALERKIWLCHIAQHSLNQASGPARHPFSPEIPMTGGLSFDALAEQFSFSKLPALSSPKYLQLEGLPSQGASQAALPAADMELLSFLIGRLLDKGRVHEASRVCQYFSCYSRDVLLALHCRALAAGEAVLSCSHPELQAVLAAREKSQQEVVEEEEEEAEDGDLQDGHLRRTSSRESWSFMGAPCSDDKVVDSLQALTAACVHGRNYCRQVICLYELSKELGCSFSDISARDSRKLLRALLSSQQPDRCRRAQAFITTQGLEPELVAELVAEEVVRELLVWSQGEGGHNQMLNPAEESQVFLQLAKLCQDHTLVGTKLLDRISSMPHGELACTTELLIVAHQCFSLTCHMEGITRVLQAARLLTDEHLAPNEKYGLMVRLLTGIGRYNEMTYIFDLLHEKHYFEVLMRKKLDPSGTLKTALLDYIKRCRPGDSEKHNMIALCFSMCREIGENHEAAANVQLKLIESQPWEESLRDMPSLKKHLMKALTLFLDAAESYSKDFCVHHSLRCNRLTKLITLQLHLLNTGRSTKLISLHQQDLLDCVVNLPRFYQAAIVADAYDFVPDWSEVLYQHVMVKGDFSYLEEYKQRGLLKASTFEDVAQRLKQNPGSAAPLKNLKRLLTYCEDIYVQYKLAYDHQLFDVVTMLLQDPQTGACLNDLLAN</sequence>
<organism evidence="1 2">
    <name type="scientific">Sphaerodactylus townsendi</name>
    <dbReference type="NCBI Taxonomy" id="933632"/>
    <lineage>
        <taxon>Eukaryota</taxon>
        <taxon>Metazoa</taxon>
        <taxon>Chordata</taxon>
        <taxon>Craniata</taxon>
        <taxon>Vertebrata</taxon>
        <taxon>Euteleostomi</taxon>
        <taxon>Lepidosauria</taxon>
        <taxon>Squamata</taxon>
        <taxon>Bifurcata</taxon>
        <taxon>Gekkota</taxon>
        <taxon>Sphaerodactylidae</taxon>
        <taxon>Sphaerodactylus</taxon>
    </lineage>
</organism>
<keyword evidence="2" id="KW-1185">Reference proteome</keyword>